<evidence type="ECO:0000256" key="7">
    <source>
        <dbReference type="ARBA" id="ARBA00022660"/>
    </source>
</evidence>
<evidence type="ECO:0000256" key="5">
    <source>
        <dbReference type="ARBA" id="ARBA00016391"/>
    </source>
</evidence>
<evidence type="ECO:0000256" key="2">
    <source>
        <dbReference type="ARBA" id="ARBA00004434"/>
    </source>
</evidence>
<proteinExistence type="inferred from homology"/>
<dbReference type="AlphaFoldDB" id="A0A673UN00"/>
<keyword evidence="8 17" id="KW-0812">Transmembrane</keyword>
<keyword evidence="14 17" id="KW-0472">Membrane</keyword>
<comment type="subcellular location">
    <subcellularLocation>
        <location evidence="2">Mitochondrion inner membrane</location>
        <topology evidence="2">Single-pass membrane protein</topology>
    </subcellularLocation>
</comment>
<evidence type="ECO:0000256" key="17">
    <source>
        <dbReference type="SAM" id="Phobius"/>
    </source>
</evidence>
<evidence type="ECO:0000256" key="3">
    <source>
        <dbReference type="ARBA" id="ARBA00008253"/>
    </source>
</evidence>
<evidence type="ECO:0000256" key="10">
    <source>
        <dbReference type="ARBA" id="ARBA00022982"/>
    </source>
</evidence>
<evidence type="ECO:0000256" key="1">
    <source>
        <dbReference type="ARBA" id="ARBA00003195"/>
    </source>
</evidence>
<reference evidence="18 19" key="1">
    <citation type="submission" date="2019-05" db="EMBL/GenBank/DDBJ databases">
        <title>A Chromosome-scale Meerkat (S. suricatta) Genome Assembly.</title>
        <authorList>
            <person name="Dudchenko O."/>
            <person name="Lieberman Aiden E."/>
            <person name="Tung J."/>
            <person name="Barreiro L.B."/>
            <person name="Clutton-Brock T.H."/>
        </authorList>
    </citation>
    <scope>NUCLEOTIDE SEQUENCE [LARGE SCALE GENOMIC DNA]</scope>
</reference>
<keyword evidence="9" id="KW-0999">Mitochondrion inner membrane</keyword>
<protein>
    <recommendedName>
        <fullName evidence="5">NADH dehydrogenase [ubiquinone] 1 alpha subcomplex subunit 3</fullName>
    </recommendedName>
    <alternativeName>
        <fullName evidence="15">Complex I-B9</fullName>
    </alternativeName>
    <alternativeName>
        <fullName evidence="16">NADH-ubiquinone oxidoreductase B9 subunit</fullName>
    </alternativeName>
</protein>
<dbReference type="GO" id="GO:0005743">
    <property type="term" value="C:mitochondrial inner membrane"/>
    <property type="evidence" value="ECO:0007669"/>
    <property type="project" value="UniProtKB-SubCell"/>
</dbReference>
<dbReference type="PANTHER" id="PTHR15221">
    <property type="entry name" value="NADH DEHYDROGENASE [UBIQUINONE] 1 ALPHA SUBCOMPLEX SUBUNIT 3"/>
    <property type="match status" value="1"/>
</dbReference>
<name>A0A673UN00_SURSU</name>
<dbReference type="PANTHER" id="PTHR15221:SF0">
    <property type="entry name" value="NADH DEHYDROGENASE [UBIQUINONE] 1 ALPHA SUBCOMPLEX SUBUNIT 3"/>
    <property type="match status" value="1"/>
</dbReference>
<evidence type="ECO:0000256" key="13">
    <source>
        <dbReference type="ARBA" id="ARBA00023128"/>
    </source>
</evidence>
<dbReference type="Proteomes" id="UP000472268">
    <property type="component" value="Chromosome 2"/>
</dbReference>
<keyword evidence="13" id="KW-0496">Mitochondrion</keyword>
<dbReference type="Ensembl" id="ENSSSUT00005025947.1">
    <property type="protein sequence ID" value="ENSSSUP00005022652.1"/>
    <property type="gene ID" value="ENSSSUG00005014774.1"/>
</dbReference>
<evidence type="ECO:0000256" key="15">
    <source>
        <dbReference type="ARBA" id="ARBA00031425"/>
    </source>
</evidence>
<comment type="subunit">
    <text evidence="4">Complex I is composed of 45 different subunits.</text>
</comment>
<keyword evidence="7" id="KW-0679">Respiratory chain</keyword>
<keyword evidence="12" id="KW-0007">Acetylation</keyword>
<comment type="function">
    <text evidence="1">Accessory subunit of the mitochondrial membrane respiratory chain NADH dehydrogenase (Complex I), that is believed not to be involved in catalysis. Complex I functions in the transfer of electrons from NADH to the respiratory chain. The immediate electron acceptor for the enzyme is believed to be ubiquinone.</text>
</comment>
<accession>A0A673UN00</accession>
<dbReference type="InterPro" id="IPR026626">
    <property type="entry name" value="NDUFA3"/>
</dbReference>
<keyword evidence="10" id="KW-0249">Electron transport</keyword>
<evidence type="ECO:0000256" key="16">
    <source>
        <dbReference type="ARBA" id="ARBA00032035"/>
    </source>
</evidence>
<keyword evidence="6" id="KW-0813">Transport</keyword>
<reference evidence="18" key="2">
    <citation type="submission" date="2025-08" db="UniProtKB">
        <authorList>
            <consortium name="Ensembl"/>
        </authorList>
    </citation>
    <scope>IDENTIFICATION</scope>
</reference>
<reference evidence="18" key="3">
    <citation type="submission" date="2025-09" db="UniProtKB">
        <authorList>
            <consortium name="Ensembl"/>
        </authorList>
    </citation>
    <scope>IDENTIFICATION</scope>
</reference>
<evidence type="ECO:0000256" key="11">
    <source>
        <dbReference type="ARBA" id="ARBA00022989"/>
    </source>
</evidence>
<evidence type="ECO:0000256" key="9">
    <source>
        <dbReference type="ARBA" id="ARBA00022792"/>
    </source>
</evidence>
<evidence type="ECO:0000256" key="12">
    <source>
        <dbReference type="ARBA" id="ARBA00022990"/>
    </source>
</evidence>
<evidence type="ECO:0000313" key="18">
    <source>
        <dbReference type="Ensembl" id="ENSSSUP00005022652.1"/>
    </source>
</evidence>
<dbReference type="GO" id="GO:0045271">
    <property type="term" value="C:respiratory chain complex I"/>
    <property type="evidence" value="ECO:0007669"/>
    <property type="project" value="InterPro"/>
</dbReference>
<evidence type="ECO:0000256" key="8">
    <source>
        <dbReference type="ARBA" id="ARBA00022692"/>
    </source>
</evidence>
<evidence type="ECO:0000256" key="4">
    <source>
        <dbReference type="ARBA" id="ARBA00011533"/>
    </source>
</evidence>
<evidence type="ECO:0000313" key="19">
    <source>
        <dbReference type="Proteomes" id="UP000472268"/>
    </source>
</evidence>
<keyword evidence="19" id="KW-1185">Reference proteome</keyword>
<comment type="similarity">
    <text evidence="3">Belongs to the complex I NDUFA3 subunit family.</text>
</comment>
<feature type="transmembrane region" description="Helical" evidence="17">
    <location>
        <begin position="12"/>
        <end position="32"/>
    </location>
</feature>
<organism evidence="18 19">
    <name type="scientific">Suricata suricatta</name>
    <name type="common">Meerkat</name>
    <dbReference type="NCBI Taxonomy" id="37032"/>
    <lineage>
        <taxon>Eukaryota</taxon>
        <taxon>Metazoa</taxon>
        <taxon>Chordata</taxon>
        <taxon>Craniata</taxon>
        <taxon>Vertebrata</taxon>
        <taxon>Euteleostomi</taxon>
        <taxon>Mammalia</taxon>
        <taxon>Eutheria</taxon>
        <taxon>Laurasiatheria</taxon>
        <taxon>Carnivora</taxon>
        <taxon>Feliformia</taxon>
        <taxon>Herpestidae</taxon>
        <taxon>Suricata</taxon>
    </lineage>
</organism>
<dbReference type="Pfam" id="PF14987">
    <property type="entry name" value="NADHdh_A3"/>
    <property type="match status" value="1"/>
</dbReference>
<sequence>MAARCTAFLKNVWASAVMSFTTGGLAIILPPFSPHSNHTIMINQINQCPSDMMGMYPSCQSSQGLLGPSLECNKKK</sequence>
<evidence type="ECO:0000256" key="14">
    <source>
        <dbReference type="ARBA" id="ARBA00023136"/>
    </source>
</evidence>
<evidence type="ECO:0000256" key="6">
    <source>
        <dbReference type="ARBA" id="ARBA00022448"/>
    </source>
</evidence>
<keyword evidence="11 17" id="KW-1133">Transmembrane helix</keyword>